<sequence length="66" mass="7587">MSKDRETRHPAPNVVDQRQQQIDPAGHHHVDPNKRPATNTKQPGNLPVLSDAEIKENYRRNPTTKR</sequence>
<comment type="caution">
    <text evidence="2">The sequence shown here is derived from an EMBL/GenBank/DDBJ whole genome shotgun (WGS) entry which is preliminary data.</text>
</comment>
<protein>
    <submittedName>
        <fullName evidence="2">Uncharacterized protein</fullName>
    </submittedName>
</protein>
<evidence type="ECO:0000313" key="3">
    <source>
        <dbReference type="Proteomes" id="UP001595547"/>
    </source>
</evidence>
<feature type="compositionally biased region" description="Basic and acidic residues" evidence="1">
    <location>
        <begin position="25"/>
        <end position="34"/>
    </location>
</feature>
<gene>
    <name evidence="2" type="ORF">ACFOGH_00040</name>
</gene>
<dbReference type="RefSeq" id="WP_380071014.1">
    <property type="nucleotide sequence ID" value="NZ_JBHRTO010000001.1"/>
</dbReference>
<keyword evidence="3" id="KW-1185">Reference proteome</keyword>
<organism evidence="2 3">
    <name type="scientific">Cypionkella sinensis</name>
    <dbReference type="NCBI Taxonomy" id="1756043"/>
    <lineage>
        <taxon>Bacteria</taxon>
        <taxon>Pseudomonadati</taxon>
        <taxon>Pseudomonadota</taxon>
        <taxon>Alphaproteobacteria</taxon>
        <taxon>Rhodobacterales</taxon>
        <taxon>Paracoccaceae</taxon>
        <taxon>Cypionkella</taxon>
    </lineage>
</organism>
<evidence type="ECO:0000256" key="1">
    <source>
        <dbReference type="SAM" id="MobiDB-lite"/>
    </source>
</evidence>
<dbReference type="Proteomes" id="UP001595547">
    <property type="component" value="Unassembled WGS sequence"/>
</dbReference>
<dbReference type="EMBL" id="JBHRTO010000001">
    <property type="protein sequence ID" value="MFC3179365.1"/>
    <property type="molecule type" value="Genomic_DNA"/>
</dbReference>
<name>A0ABV7IT46_9RHOB</name>
<proteinExistence type="predicted"/>
<feature type="region of interest" description="Disordered" evidence="1">
    <location>
        <begin position="1"/>
        <end position="66"/>
    </location>
</feature>
<evidence type="ECO:0000313" key="2">
    <source>
        <dbReference type="EMBL" id="MFC3179365.1"/>
    </source>
</evidence>
<reference evidence="3" key="1">
    <citation type="journal article" date="2019" name="Int. J. Syst. Evol. Microbiol.">
        <title>The Global Catalogue of Microorganisms (GCM) 10K type strain sequencing project: providing services to taxonomists for standard genome sequencing and annotation.</title>
        <authorList>
            <consortium name="The Broad Institute Genomics Platform"/>
            <consortium name="The Broad Institute Genome Sequencing Center for Infectious Disease"/>
            <person name="Wu L."/>
            <person name="Ma J."/>
        </authorList>
    </citation>
    <scope>NUCLEOTIDE SEQUENCE [LARGE SCALE GENOMIC DNA]</scope>
    <source>
        <strain evidence="3">KCTC 52039</strain>
    </source>
</reference>
<accession>A0ABV7IT46</accession>